<keyword evidence="4 7" id="KW-0808">Transferase</keyword>
<feature type="binding site" evidence="7">
    <location>
        <position position="23"/>
    </location>
    <ligand>
        <name>3-phosphoshikimate</name>
        <dbReference type="ChEBI" id="CHEBI:145989"/>
    </ligand>
</feature>
<feature type="binding site" evidence="7">
    <location>
        <position position="144"/>
    </location>
    <ligand>
        <name>3-phosphoshikimate</name>
        <dbReference type="ChEBI" id="CHEBI:145989"/>
    </ligand>
</feature>
<dbReference type="EMBL" id="JRLX01000007">
    <property type="protein sequence ID" value="KGO86954.1"/>
    <property type="molecule type" value="Genomic_DNA"/>
</dbReference>
<keyword evidence="10" id="KW-1185">Reference proteome</keyword>
<keyword evidence="3 7" id="KW-0028">Amino-acid biosynthesis</keyword>
<dbReference type="EC" id="2.5.1.19" evidence="7"/>
<dbReference type="Proteomes" id="UP000030152">
    <property type="component" value="Unassembled WGS sequence"/>
</dbReference>
<comment type="subcellular location">
    <subcellularLocation>
        <location evidence="7">Cytoplasm</location>
    </subcellularLocation>
</comment>
<dbReference type="Pfam" id="PF00275">
    <property type="entry name" value="EPSP_synthase"/>
    <property type="match status" value="2"/>
</dbReference>
<dbReference type="RefSeq" id="WP_020213136.1">
    <property type="nucleotide sequence ID" value="NZ_JRLX01000007.1"/>
</dbReference>
<evidence type="ECO:0000313" key="9">
    <source>
        <dbReference type="EMBL" id="KGO86954.1"/>
    </source>
</evidence>
<feature type="binding site" evidence="7">
    <location>
        <position position="27"/>
    </location>
    <ligand>
        <name>3-phosphoshikimate</name>
        <dbReference type="ChEBI" id="CHEBI:145989"/>
    </ligand>
</feature>
<evidence type="ECO:0000256" key="4">
    <source>
        <dbReference type="ARBA" id="ARBA00022679"/>
    </source>
</evidence>
<sequence length="465" mass="50396">MDITLQLHKPVASAAITITGSKSETNRLLLLQALYPGISIQNISESDDSIAMQNALASTGNVIDIHHAGTAMRFLTAYFALQQGRTVTLTGSQRMRERPIGVLVDALRSLGATIEYVENEGFPPLKITGQQLTKSSVAINAGVSSQYITALLLIAGRLENGLELTLEGELTSIPYIKMTLGLLNEVGIENSFEGNTITVKSAMGNQQWANLNEDKSQNTNTKLQTEEKSKIAESEAQSDISNLKSEISKESEITVESDWSSASYFYSIVALADEGTAITLSSYRQNSLQGDSALAEIYKELGVETVFRNNSITLTKLNYQPATINFDLNNTPDIAQTIAVTCFGLGTGCHLTGLHTLKIKETDRLEALKTELEKFGATISVTDHSLALQPHNLFNPSEAHSLSFGEGRGEAAVFVATYNDHRMAMAFAPLAIKTPVGINDAGVVSKSYPTFWDDMKVLGFEVDTL</sequence>
<feature type="binding site" evidence="7">
    <location>
        <position position="98"/>
    </location>
    <ligand>
        <name>phosphoenolpyruvate</name>
        <dbReference type="ChEBI" id="CHEBI:58702"/>
    </ligand>
</feature>
<dbReference type="InterPro" id="IPR023193">
    <property type="entry name" value="EPSP_synthase_CS"/>
</dbReference>
<feature type="binding site" evidence="7">
    <location>
        <position position="22"/>
    </location>
    <ligand>
        <name>3-phosphoshikimate</name>
        <dbReference type="ChEBI" id="CHEBI:145989"/>
    </ligand>
</feature>
<feature type="binding site" evidence="7">
    <location>
        <position position="364"/>
    </location>
    <ligand>
        <name>phosphoenolpyruvate</name>
        <dbReference type="ChEBI" id="CHEBI:58702"/>
    </ligand>
</feature>
<proteinExistence type="inferred from homology"/>
<dbReference type="GO" id="GO:0009073">
    <property type="term" value="P:aromatic amino acid family biosynthetic process"/>
    <property type="evidence" value="ECO:0007669"/>
    <property type="project" value="UniProtKB-KW"/>
</dbReference>
<dbReference type="eggNOG" id="COG0128">
    <property type="taxonomic scope" value="Bacteria"/>
</dbReference>
<comment type="subunit">
    <text evidence="7">Monomer.</text>
</comment>
<evidence type="ECO:0000256" key="5">
    <source>
        <dbReference type="ARBA" id="ARBA00023141"/>
    </source>
</evidence>
<evidence type="ECO:0000256" key="1">
    <source>
        <dbReference type="ARBA" id="ARBA00004811"/>
    </source>
</evidence>
<feature type="domain" description="Enolpyruvate transferase" evidence="8">
    <location>
        <begin position="246"/>
        <end position="455"/>
    </location>
</feature>
<feature type="binding site" evidence="7">
    <location>
        <position position="360"/>
    </location>
    <ligand>
        <name>3-phosphoshikimate</name>
        <dbReference type="ChEBI" id="CHEBI:145989"/>
    </ligand>
</feature>
<dbReference type="PANTHER" id="PTHR21090:SF5">
    <property type="entry name" value="PENTAFUNCTIONAL AROM POLYPEPTIDE"/>
    <property type="match status" value="1"/>
</dbReference>
<feature type="binding site" evidence="7">
    <location>
        <position position="422"/>
    </location>
    <ligand>
        <name>phosphoenolpyruvate</name>
        <dbReference type="ChEBI" id="CHEBI:58702"/>
    </ligand>
</feature>
<dbReference type="InterPro" id="IPR001986">
    <property type="entry name" value="Enolpyruvate_Tfrase_dom"/>
</dbReference>
<dbReference type="STRING" id="1121895.GCA_000378485_01977"/>
<feature type="active site" description="Proton acceptor" evidence="7">
    <location>
        <position position="333"/>
    </location>
</feature>
<organism evidence="9 10">
    <name type="scientific">Flavobacterium rivuli WB 3.3-2 = DSM 21788</name>
    <dbReference type="NCBI Taxonomy" id="1121895"/>
    <lineage>
        <taxon>Bacteria</taxon>
        <taxon>Pseudomonadati</taxon>
        <taxon>Bacteroidota</taxon>
        <taxon>Flavobacteriia</taxon>
        <taxon>Flavobacteriales</taxon>
        <taxon>Flavobacteriaceae</taxon>
        <taxon>Flavobacterium</taxon>
    </lineage>
</organism>
<feature type="binding site" evidence="7">
    <location>
        <position position="145"/>
    </location>
    <ligand>
        <name>3-phosphoshikimate</name>
        <dbReference type="ChEBI" id="CHEBI:145989"/>
    </ligand>
</feature>
<evidence type="ECO:0000259" key="8">
    <source>
        <dbReference type="Pfam" id="PF00275"/>
    </source>
</evidence>
<dbReference type="HAMAP" id="MF_00210">
    <property type="entry name" value="EPSP_synth"/>
    <property type="match status" value="1"/>
</dbReference>
<gene>
    <name evidence="7" type="primary">aroA</name>
    <name evidence="9" type="ORF">Q765_08305</name>
</gene>
<dbReference type="GO" id="GO:0009423">
    <property type="term" value="P:chorismate biosynthetic process"/>
    <property type="evidence" value="ECO:0007669"/>
    <property type="project" value="UniProtKB-UniRule"/>
</dbReference>
<dbReference type="InterPro" id="IPR013792">
    <property type="entry name" value="RNA3'P_cycl/enolpyr_Trfase_a/b"/>
</dbReference>
<dbReference type="GO" id="GO:0008652">
    <property type="term" value="P:amino acid biosynthetic process"/>
    <property type="evidence" value="ECO:0007669"/>
    <property type="project" value="UniProtKB-KW"/>
</dbReference>
<feature type="domain" description="Enolpyruvate transferase" evidence="8">
    <location>
        <begin position="59"/>
        <end position="200"/>
    </location>
</feature>
<dbReference type="GO" id="GO:0005737">
    <property type="term" value="C:cytoplasm"/>
    <property type="evidence" value="ECO:0007669"/>
    <property type="project" value="UniProtKB-SubCell"/>
</dbReference>
<dbReference type="PANTHER" id="PTHR21090">
    <property type="entry name" value="AROM/DEHYDROQUINATE SYNTHASE"/>
    <property type="match status" value="1"/>
</dbReference>
<dbReference type="AlphaFoldDB" id="A0A0A2M3V1"/>
<evidence type="ECO:0000313" key="10">
    <source>
        <dbReference type="Proteomes" id="UP000030152"/>
    </source>
</evidence>
<reference evidence="9 10" key="1">
    <citation type="submission" date="2013-09" db="EMBL/GenBank/DDBJ databases">
        <authorList>
            <person name="Zeng Z."/>
            <person name="Chen C."/>
        </authorList>
    </citation>
    <scope>NUCLEOTIDE SEQUENCE [LARGE SCALE GENOMIC DNA]</scope>
    <source>
        <strain evidence="9 10">WB 3.3-2</strain>
    </source>
</reference>
<dbReference type="UniPathway" id="UPA00053">
    <property type="reaction ID" value="UER00089"/>
</dbReference>
<feature type="binding site" evidence="7">
    <location>
        <position position="146"/>
    </location>
    <ligand>
        <name>phosphoenolpyruvate</name>
        <dbReference type="ChEBI" id="CHEBI:58702"/>
    </ligand>
</feature>
<keyword evidence="5 7" id="KW-0057">Aromatic amino acid biosynthesis</keyword>
<dbReference type="InterPro" id="IPR036968">
    <property type="entry name" value="Enolpyruvate_Tfrase_sf"/>
</dbReference>
<feature type="binding site" evidence="7">
    <location>
        <position position="69"/>
    </location>
    <ligand>
        <name>phosphoenolpyruvate</name>
        <dbReference type="ChEBI" id="CHEBI:58702"/>
    </ligand>
</feature>
<comment type="caution">
    <text evidence="7">Lacks conserved residue(s) required for the propagation of feature annotation.</text>
</comment>
<keyword evidence="7" id="KW-0963">Cytoplasm</keyword>
<dbReference type="PIRSF" id="PIRSF000505">
    <property type="entry name" value="EPSPS"/>
    <property type="match status" value="1"/>
</dbReference>
<dbReference type="PROSITE" id="PS00885">
    <property type="entry name" value="EPSP_SYNTHASE_2"/>
    <property type="match status" value="1"/>
</dbReference>
<evidence type="ECO:0000256" key="6">
    <source>
        <dbReference type="ARBA" id="ARBA00044633"/>
    </source>
</evidence>
<evidence type="ECO:0000256" key="3">
    <source>
        <dbReference type="ARBA" id="ARBA00022605"/>
    </source>
</evidence>
<feature type="binding site" evidence="7">
    <location>
        <position position="333"/>
    </location>
    <ligand>
        <name>3-phosphoshikimate</name>
        <dbReference type="ChEBI" id="CHEBI:145989"/>
    </ligand>
</feature>
<dbReference type="InterPro" id="IPR006264">
    <property type="entry name" value="EPSP_synthase"/>
</dbReference>
<comment type="function">
    <text evidence="7">Catalyzes the transfer of the enolpyruvyl moiety of phosphoenolpyruvate (PEP) to the 5-hydroxyl of shikimate-3-phosphate (S3P) to produce enolpyruvyl shikimate-3-phosphate and inorganic phosphate.</text>
</comment>
<comment type="similarity">
    <text evidence="2 7">Belongs to the EPSP synthase family.</text>
</comment>
<evidence type="ECO:0000256" key="2">
    <source>
        <dbReference type="ARBA" id="ARBA00009948"/>
    </source>
</evidence>
<accession>A0A0A2M3V1</accession>
<feature type="binding site" evidence="7">
    <location>
        <position position="146"/>
    </location>
    <ligand>
        <name>3-phosphoshikimate</name>
        <dbReference type="ChEBI" id="CHEBI:145989"/>
    </ligand>
</feature>
<feature type="binding site" evidence="7">
    <location>
        <position position="22"/>
    </location>
    <ligand>
        <name>phosphoenolpyruvate</name>
        <dbReference type="ChEBI" id="CHEBI:58702"/>
    </ligand>
</feature>
<comment type="caution">
    <text evidence="9">The sequence shown here is derived from an EMBL/GenBank/DDBJ whole genome shotgun (WGS) entry which is preliminary data.</text>
</comment>
<feature type="binding site" evidence="7">
    <location>
        <position position="446"/>
    </location>
    <ligand>
        <name>phosphoenolpyruvate</name>
        <dbReference type="ChEBI" id="CHEBI:58702"/>
    </ligand>
</feature>
<name>A0A0A2M3V1_9FLAO</name>
<dbReference type="GO" id="GO:0003866">
    <property type="term" value="F:3-phosphoshikimate 1-carboxyvinyltransferase activity"/>
    <property type="evidence" value="ECO:0007669"/>
    <property type="project" value="UniProtKB-UniRule"/>
</dbReference>
<dbReference type="Gene3D" id="3.65.10.10">
    <property type="entry name" value="Enolpyruvate transferase domain"/>
    <property type="match status" value="2"/>
</dbReference>
<dbReference type="SUPFAM" id="SSF55205">
    <property type="entry name" value="EPT/RTPC-like"/>
    <property type="match status" value="1"/>
</dbReference>
<protein>
    <recommendedName>
        <fullName evidence="7">3-phosphoshikimate 1-carboxyvinyltransferase</fullName>
        <ecNumber evidence="7">2.5.1.19</ecNumber>
    </recommendedName>
    <alternativeName>
        <fullName evidence="7">5-enolpyruvylshikimate-3-phosphate synthase</fullName>
        <shortName evidence="7">EPSP synthase</shortName>
        <shortName evidence="7">EPSPS</shortName>
    </alternativeName>
</protein>
<dbReference type="CDD" id="cd01556">
    <property type="entry name" value="EPSP_synthase"/>
    <property type="match status" value="1"/>
</dbReference>
<comment type="catalytic activity">
    <reaction evidence="6">
        <text>3-phosphoshikimate + phosphoenolpyruvate = 5-O-(1-carboxyvinyl)-3-phosphoshikimate + phosphate</text>
        <dbReference type="Rhea" id="RHEA:21256"/>
        <dbReference type="ChEBI" id="CHEBI:43474"/>
        <dbReference type="ChEBI" id="CHEBI:57701"/>
        <dbReference type="ChEBI" id="CHEBI:58702"/>
        <dbReference type="ChEBI" id="CHEBI:145989"/>
        <dbReference type="EC" id="2.5.1.19"/>
    </reaction>
    <physiologicalReaction direction="left-to-right" evidence="6">
        <dbReference type="Rhea" id="RHEA:21257"/>
    </physiologicalReaction>
</comment>
<evidence type="ECO:0000256" key="7">
    <source>
        <dbReference type="HAMAP-Rule" id="MF_00210"/>
    </source>
</evidence>
<feature type="binding site" evidence="7">
    <location>
        <position position="172"/>
    </location>
    <ligand>
        <name>3-phosphoshikimate</name>
        <dbReference type="ChEBI" id="CHEBI:145989"/>
    </ligand>
</feature>
<comment type="pathway">
    <text evidence="1 7">Metabolic intermediate biosynthesis; chorismate biosynthesis; chorismate from D-erythrose 4-phosphate and phosphoenolpyruvate: step 6/7.</text>
</comment>
<dbReference type="OrthoDB" id="9809920at2"/>